<dbReference type="EMBL" id="GL870876">
    <property type="protein sequence ID" value="EIJ89588.1"/>
    <property type="molecule type" value="Genomic_DNA"/>
</dbReference>
<dbReference type="VEuPathDB" id="MicrosporidiaDB:NEQG_00358"/>
<dbReference type="HOGENOM" id="CLU_1283569_0_0_1"/>
<feature type="transmembrane region" description="Helical" evidence="1">
    <location>
        <begin position="121"/>
        <end position="141"/>
    </location>
</feature>
<gene>
    <name evidence="2" type="ORF">NEQG_00358</name>
</gene>
<keyword evidence="1" id="KW-0472">Membrane</keyword>
<sequence length="215" mass="24680">MTPFQIFIAARRSNDKKILHLREDTASVLIGIPLSAIIRLIVKCALIDYSAAGALLIILYIAYIIFLRASNVIAEYDTDSACRIAIYFILSKWSILGMITLYTYSPYSLVFILNMIIPDELYVYTMMLLLMGYSSLFAISIDSHINTIGLYPAVILALSLAHFILLFQEEPFKKTKRLFILGINSVNILFFGYLVFYWSFFICSYEYKRKLAFFA</sequence>
<proteinExistence type="predicted"/>
<dbReference type="AlphaFoldDB" id="I3EK41"/>
<feature type="transmembrane region" description="Helical" evidence="1">
    <location>
        <begin position="148"/>
        <end position="167"/>
    </location>
</feature>
<dbReference type="InParanoid" id="I3EK41"/>
<protein>
    <submittedName>
        <fullName evidence="2">Uncharacterized protein</fullName>
    </submittedName>
</protein>
<feature type="transmembrane region" description="Helical" evidence="1">
    <location>
        <begin position="81"/>
        <end position="101"/>
    </location>
</feature>
<dbReference type="Proteomes" id="UP000002872">
    <property type="component" value="Unassembled WGS sequence"/>
</dbReference>
<evidence type="ECO:0000256" key="1">
    <source>
        <dbReference type="SAM" id="Phobius"/>
    </source>
</evidence>
<feature type="transmembrane region" description="Helical" evidence="1">
    <location>
        <begin position="179"/>
        <end position="200"/>
    </location>
</feature>
<dbReference type="OMA" id="QIFIAAR"/>
<keyword evidence="3" id="KW-1185">Reference proteome</keyword>
<feature type="transmembrane region" description="Helical" evidence="1">
    <location>
        <begin position="47"/>
        <end position="69"/>
    </location>
</feature>
<accession>I3EK41</accession>
<keyword evidence="1" id="KW-0812">Transmembrane</keyword>
<evidence type="ECO:0000313" key="2">
    <source>
        <dbReference type="EMBL" id="EIJ89588.1"/>
    </source>
</evidence>
<name>I3EK41_NEMP3</name>
<keyword evidence="1" id="KW-1133">Transmembrane helix</keyword>
<reference evidence="2" key="1">
    <citation type="submission" date="2011-01" db="EMBL/GenBank/DDBJ databases">
        <title>The Genome Sequence of Nematocida parisii strain ERTm3.</title>
        <authorList>
            <consortium name="The Broad Institute Genome Sequencing Platform"/>
            <consortium name="The Broad Institute Genome Sequencing Center for Infectious Disease"/>
            <person name="Cuomo C."/>
            <person name="Troemel E."/>
            <person name="Young S.K."/>
            <person name="Zeng Q."/>
            <person name="Gargeya S."/>
            <person name="Fitzgerald M."/>
            <person name="Haas B."/>
            <person name="Abouelleil A."/>
            <person name="Alvarado L."/>
            <person name="Arachchi H.M."/>
            <person name="Berlin A."/>
            <person name="Chapman S.B."/>
            <person name="Gearin G."/>
            <person name="Goldberg J."/>
            <person name="Griggs A."/>
            <person name="Gujja S."/>
            <person name="Hansen M."/>
            <person name="Heiman D."/>
            <person name="Howarth C."/>
            <person name="Larimer J."/>
            <person name="Lui A."/>
            <person name="MacDonald P.J.P."/>
            <person name="McCowen C."/>
            <person name="Montmayeur A."/>
            <person name="Murphy C."/>
            <person name="Neiman D."/>
            <person name="Pearson M."/>
            <person name="Priest M."/>
            <person name="Roberts A."/>
            <person name="Saif S."/>
            <person name="Shea T."/>
            <person name="Sisk P."/>
            <person name="Stolte C."/>
            <person name="Sykes S."/>
            <person name="Wortman J."/>
            <person name="Nusbaum C."/>
            <person name="Birren B."/>
        </authorList>
    </citation>
    <scope>NUCLEOTIDE SEQUENCE</scope>
    <source>
        <strain evidence="2">ERTm3</strain>
    </source>
</reference>
<organism evidence="2 3">
    <name type="scientific">Nematocida parisii (strain ERTm3)</name>
    <name type="common">Nematode killer fungus</name>
    <dbReference type="NCBI Taxonomy" id="935791"/>
    <lineage>
        <taxon>Eukaryota</taxon>
        <taxon>Fungi</taxon>
        <taxon>Fungi incertae sedis</taxon>
        <taxon>Microsporidia</taxon>
        <taxon>Nematocida</taxon>
    </lineage>
</organism>
<evidence type="ECO:0000313" key="3">
    <source>
        <dbReference type="Proteomes" id="UP000002872"/>
    </source>
</evidence>
<dbReference type="OrthoDB" id="2189762at2759"/>